<dbReference type="SUPFAM" id="SSF55174">
    <property type="entry name" value="Alpha-L RNA-binding motif"/>
    <property type="match status" value="1"/>
</dbReference>
<evidence type="ECO:0000259" key="2">
    <source>
        <dbReference type="SMART" id="SM00363"/>
    </source>
</evidence>
<dbReference type="CDD" id="cd00165">
    <property type="entry name" value="S4"/>
    <property type="match status" value="1"/>
</dbReference>
<dbReference type="Pfam" id="PF01479">
    <property type="entry name" value="S4"/>
    <property type="match status" value="1"/>
</dbReference>
<dbReference type="EMBL" id="AYYZ01000029">
    <property type="protein sequence ID" value="KRM51816.1"/>
    <property type="molecule type" value="Genomic_DNA"/>
</dbReference>
<protein>
    <submittedName>
        <fullName evidence="3">RNA binding protein</fullName>
    </submittedName>
</protein>
<accession>A0A0R1ZAC3</accession>
<dbReference type="PATRIC" id="fig|1423820.4.peg.1033"/>
<dbReference type="PANTHER" id="PTHR13633:SF3">
    <property type="entry name" value="MITOCHONDRIAL TRANSCRIPTION RESCUE FACTOR 1"/>
    <property type="match status" value="1"/>
</dbReference>
<keyword evidence="4" id="KW-1185">Reference proteome</keyword>
<keyword evidence="1" id="KW-0694">RNA-binding</keyword>
<evidence type="ECO:0000256" key="1">
    <source>
        <dbReference type="PROSITE-ProRule" id="PRU00182"/>
    </source>
</evidence>
<dbReference type="InterPro" id="IPR012677">
    <property type="entry name" value="Nucleotide-bd_a/b_plait_sf"/>
</dbReference>
<dbReference type="InterPro" id="IPR036986">
    <property type="entry name" value="S4_RNA-bd_sf"/>
</dbReference>
<dbReference type="Proteomes" id="UP000051291">
    <property type="component" value="Unassembled WGS sequence"/>
</dbReference>
<organism evidence="3 4">
    <name type="scientific">Ligilactobacillus araffinosus DSM 20653</name>
    <dbReference type="NCBI Taxonomy" id="1423820"/>
    <lineage>
        <taxon>Bacteria</taxon>
        <taxon>Bacillati</taxon>
        <taxon>Bacillota</taxon>
        <taxon>Bacilli</taxon>
        <taxon>Lactobacillales</taxon>
        <taxon>Lactobacillaceae</taxon>
        <taxon>Ligilactobacillus</taxon>
    </lineage>
</organism>
<dbReference type="InterPro" id="IPR002942">
    <property type="entry name" value="S4_RNA-bd"/>
</dbReference>
<dbReference type="Gene3D" id="3.30.1370.160">
    <property type="match status" value="1"/>
</dbReference>
<evidence type="ECO:0000313" key="4">
    <source>
        <dbReference type="Proteomes" id="UP000051291"/>
    </source>
</evidence>
<sequence>MNDGIYQHFRKEERVTIDQIASYISEAELNYAPVLTDFFNPRERFIAQALIGKNLVIQMATQGGYQNADRKRVLFYPQYFEPQVEDFEIQVLEVNYPVKFASLHHGQILGALVHSGITRNVLGDIITDGTRWQLIVEKKIAPFLISQLDRIGRTKVKLNPKKLSELLTPESAWQEAHLLVSSQRIDSIIASSYHLSRGKAKELIENDKVQLNWMEVARPDYMVSIRDIISVRGYGRIRLDAIGGTTHKGKLKAEMAIIRK</sequence>
<dbReference type="PROSITE" id="PS50889">
    <property type="entry name" value="S4"/>
    <property type="match status" value="1"/>
</dbReference>
<dbReference type="Gene3D" id="3.30.70.330">
    <property type="match status" value="1"/>
</dbReference>
<name>A0A0R1ZAC3_9LACO</name>
<reference evidence="3 4" key="1">
    <citation type="journal article" date="2015" name="Genome Announc.">
        <title>Expanding the biotechnology potential of lactobacilli through comparative genomics of 213 strains and associated genera.</title>
        <authorList>
            <person name="Sun Z."/>
            <person name="Harris H.M."/>
            <person name="McCann A."/>
            <person name="Guo C."/>
            <person name="Argimon S."/>
            <person name="Zhang W."/>
            <person name="Yang X."/>
            <person name="Jeffery I.B."/>
            <person name="Cooney J.C."/>
            <person name="Kagawa T.F."/>
            <person name="Liu W."/>
            <person name="Song Y."/>
            <person name="Salvetti E."/>
            <person name="Wrobel A."/>
            <person name="Rasinkangas P."/>
            <person name="Parkhill J."/>
            <person name="Rea M.C."/>
            <person name="O'Sullivan O."/>
            <person name="Ritari J."/>
            <person name="Douillard F.P."/>
            <person name="Paul Ross R."/>
            <person name="Yang R."/>
            <person name="Briner A.E."/>
            <person name="Felis G.E."/>
            <person name="de Vos W.M."/>
            <person name="Barrangou R."/>
            <person name="Klaenhammer T.R."/>
            <person name="Caufield P.W."/>
            <person name="Cui Y."/>
            <person name="Zhang H."/>
            <person name="O'Toole P.W."/>
        </authorList>
    </citation>
    <scope>NUCLEOTIDE SEQUENCE [LARGE SCALE GENOMIC DNA]</scope>
    <source>
        <strain evidence="3 4">DSM 20653</strain>
    </source>
</reference>
<comment type="caution">
    <text evidence="3">The sequence shown here is derived from an EMBL/GenBank/DDBJ whole genome shotgun (WGS) entry which is preliminary data.</text>
</comment>
<dbReference type="InterPro" id="IPR040591">
    <property type="entry name" value="RqcP2_RBD"/>
</dbReference>
<dbReference type="PANTHER" id="PTHR13633">
    <property type="entry name" value="MITOCHONDRIAL TRANSCRIPTION RESCUE FACTOR 1"/>
    <property type="match status" value="1"/>
</dbReference>
<gene>
    <name evidence="3" type="ORF">FC64_GL001009</name>
</gene>
<dbReference type="STRING" id="1423820.FC64_GL001009"/>
<dbReference type="Pfam" id="PF17774">
    <property type="entry name" value="YlmH_RBD"/>
    <property type="match status" value="1"/>
</dbReference>
<dbReference type="GO" id="GO:0003723">
    <property type="term" value="F:RNA binding"/>
    <property type="evidence" value="ECO:0007669"/>
    <property type="project" value="UniProtKB-KW"/>
</dbReference>
<dbReference type="Gene3D" id="3.10.290.10">
    <property type="entry name" value="RNA-binding S4 domain"/>
    <property type="match status" value="1"/>
</dbReference>
<dbReference type="AlphaFoldDB" id="A0A0R1ZAC3"/>
<proteinExistence type="predicted"/>
<evidence type="ECO:0000313" key="3">
    <source>
        <dbReference type="EMBL" id="KRM51816.1"/>
    </source>
</evidence>
<dbReference type="SMART" id="SM00363">
    <property type="entry name" value="S4"/>
    <property type="match status" value="1"/>
</dbReference>
<dbReference type="RefSeq" id="WP_057906863.1">
    <property type="nucleotide sequence ID" value="NZ_AYYZ01000029.1"/>
</dbReference>
<feature type="domain" description="RNA-binding S4" evidence="2">
    <location>
        <begin position="183"/>
        <end position="242"/>
    </location>
</feature>